<dbReference type="Proteomes" id="UP000619260">
    <property type="component" value="Unassembled WGS sequence"/>
</dbReference>
<evidence type="ECO:0000256" key="2">
    <source>
        <dbReference type="ARBA" id="ARBA00022801"/>
    </source>
</evidence>
<comment type="caution">
    <text evidence="3">The sequence shown here is derived from an EMBL/GenBank/DDBJ whole genome shotgun (WGS) entry which is preliminary data.</text>
</comment>
<dbReference type="PANTHER" id="PTHR22946:SF9">
    <property type="entry name" value="POLYKETIDE TRANSFERASE AF380"/>
    <property type="match status" value="1"/>
</dbReference>
<dbReference type="InterPro" id="IPR029058">
    <property type="entry name" value="AB_hydrolase_fold"/>
</dbReference>
<evidence type="ECO:0000313" key="3">
    <source>
        <dbReference type="EMBL" id="GIJ49224.1"/>
    </source>
</evidence>
<dbReference type="GO" id="GO:0052689">
    <property type="term" value="F:carboxylic ester hydrolase activity"/>
    <property type="evidence" value="ECO:0007669"/>
    <property type="project" value="UniProtKB-ARBA"/>
</dbReference>
<accession>A0A8J4DSY4</accession>
<evidence type="ECO:0000313" key="4">
    <source>
        <dbReference type="Proteomes" id="UP000619260"/>
    </source>
</evidence>
<keyword evidence="2" id="KW-0378">Hydrolase</keyword>
<name>A0A8J4DSY4_9ACTN</name>
<evidence type="ECO:0000256" key="1">
    <source>
        <dbReference type="ARBA" id="ARBA00008645"/>
    </source>
</evidence>
<dbReference type="PANTHER" id="PTHR22946">
    <property type="entry name" value="DIENELACTONE HYDROLASE DOMAIN-CONTAINING PROTEIN-RELATED"/>
    <property type="match status" value="1"/>
</dbReference>
<dbReference type="InterPro" id="IPR050261">
    <property type="entry name" value="FrsA_esterase"/>
</dbReference>
<dbReference type="RefSeq" id="WP_203902692.1">
    <property type="nucleotide sequence ID" value="NZ_BOPF01000025.1"/>
</dbReference>
<keyword evidence="4" id="KW-1185">Reference proteome</keyword>
<organism evidence="3 4">
    <name type="scientific">Virgisporangium aliadipatigenens</name>
    <dbReference type="NCBI Taxonomy" id="741659"/>
    <lineage>
        <taxon>Bacteria</taxon>
        <taxon>Bacillati</taxon>
        <taxon>Actinomycetota</taxon>
        <taxon>Actinomycetes</taxon>
        <taxon>Micromonosporales</taxon>
        <taxon>Micromonosporaceae</taxon>
        <taxon>Virgisporangium</taxon>
    </lineage>
</organism>
<dbReference type="Gene3D" id="3.40.50.1820">
    <property type="entry name" value="alpha/beta hydrolase"/>
    <property type="match status" value="1"/>
</dbReference>
<gene>
    <name evidence="3" type="ORF">Val02_61100</name>
</gene>
<proteinExistence type="inferred from homology"/>
<sequence length="232" mass="24459">MRLFAVRSGDRVVPAALWLPAETSGPVPLVLLGHGGSQHKTSPGPMEVVRRVVEHHSCAALAIDGPVHGARRADGGRDVDAVRRDAVRAFDDPGTVPSMTADWRAVLAAVDAMDDVSLGPIGYRGVSMGTLYGLPLIAEEPRIVAAALGLWGLGGEFSAMDAPVRAACPAVRCPVLFLAQESDEFFPLAGVTELFGALGTDDRRLHLNVGAHGEVPTPEWEASVDFVVSRLT</sequence>
<dbReference type="SUPFAM" id="SSF53474">
    <property type="entry name" value="alpha/beta-Hydrolases"/>
    <property type="match status" value="1"/>
</dbReference>
<comment type="similarity">
    <text evidence="1">Belongs to the AB hydrolase superfamily.</text>
</comment>
<reference evidence="3" key="1">
    <citation type="submission" date="2021-01" db="EMBL/GenBank/DDBJ databases">
        <title>Whole genome shotgun sequence of Virgisporangium aliadipatigenens NBRC 105644.</title>
        <authorList>
            <person name="Komaki H."/>
            <person name="Tamura T."/>
        </authorList>
    </citation>
    <scope>NUCLEOTIDE SEQUENCE</scope>
    <source>
        <strain evidence="3">NBRC 105644</strain>
    </source>
</reference>
<dbReference type="EMBL" id="BOPF01000025">
    <property type="protein sequence ID" value="GIJ49224.1"/>
    <property type="molecule type" value="Genomic_DNA"/>
</dbReference>
<dbReference type="AlphaFoldDB" id="A0A8J4DSY4"/>
<evidence type="ECO:0008006" key="5">
    <source>
        <dbReference type="Google" id="ProtNLM"/>
    </source>
</evidence>
<protein>
    <recommendedName>
        <fullName evidence="5">Alpha/beta hydrolase</fullName>
    </recommendedName>
</protein>